<comment type="pathway">
    <text evidence="1">Bacterial outer membrane biogenesis; LPS O-antigen biosynthesis.</text>
</comment>
<comment type="caution">
    <text evidence="4">The sequence shown here is derived from an EMBL/GenBank/DDBJ whole genome shotgun (WGS) entry which is preliminary data.</text>
</comment>
<evidence type="ECO:0000313" key="4">
    <source>
        <dbReference type="EMBL" id="TVO35972.1"/>
    </source>
</evidence>
<evidence type="ECO:0000256" key="2">
    <source>
        <dbReference type="ARBA" id="ARBA00007637"/>
    </source>
</evidence>
<feature type="domain" description="NAD-dependent epimerase/dehydratase" evidence="3">
    <location>
        <begin position="3"/>
        <end position="227"/>
    </location>
</feature>
<dbReference type="OrthoDB" id="9801056at2"/>
<proteinExistence type="inferred from homology"/>
<organism evidence="4 5">
    <name type="scientific">Vibrio algivorus</name>
    <dbReference type="NCBI Taxonomy" id="1667024"/>
    <lineage>
        <taxon>Bacteria</taxon>
        <taxon>Pseudomonadati</taxon>
        <taxon>Pseudomonadota</taxon>
        <taxon>Gammaproteobacteria</taxon>
        <taxon>Vibrionales</taxon>
        <taxon>Vibrionaceae</taxon>
        <taxon>Vibrio</taxon>
    </lineage>
</organism>
<sequence length="323" mass="36112">MKILVTGATGFVGQKVVEKALEKEMEVSAIARNSKLVTQQKSLPQVEWHHGELTPDFDWSACLDGVDCVIHCAARVHQMKEDASVAQKNYDDGNFHSTLNLAHQAQQAGVKRFIFLSSIKVNGESSELNKPFTRTVEQEPEDPYGLSKYKAEQALQTLSKASGLDVVIIRPPLVYGPGVKANFQAMMKWVCRGIPLPLGAIHNKRSMVYLDNLVDLILTCTQHNEAINEVLLVSDDHDISTSELLYQIKKAANSSTWLIPVPMKSFTIAAKLLKKLQIVQRLCGSLQVDISHTKKQLNWQPPISWEQGITETVLFYLNNKNIH</sequence>
<dbReference type="AlphaFoldDB" id="A0A557P5N0"/>
<dbReference type="Gene3D" id="3.40.50.720">
    <property type="entry name" value="NAD(P)-binding Rossmann-like Domain"/>
    <property type="match status" value="1"/>
</dbReference>
<dbReference type="Proteomes" id="UP000319828">
    <property type="component" value="Unassembled WGS sequence"/>
</dbReference>
<protein>
    <submittedName>
        <fullName evidence="4">SDR family oxidoreductase</fullName>
    </submittedName>
</protein>
<dbReference type="SUPFAM" id="SSF51735">
    <property type="entry name" value="NAD(P)-binding Rossmann-fold domains"/>
    <property type="match status" value="1"/>
</dbReference>
<dbReference type="CDD" id="cd05232">
    <property type="entry name" value="UDP_G4E_4_SDR_e"/>
    <property type="match status" value="1"/>
</dbReference>
<dbReference type="EMBL" id="VMKJ01000020">
    <property type="protein sequence ID" value="TVO35972.1"/>
    <property type="molecule type" value="Genomic_DNA"/>
</dbReference>
<reference evidence="4 5" key="1">
    <citation type="submission" date="2019-07" db="EMBL/GenBank/DDBJ databases">
        <title>The draft genome sequence of Vibrio algivorus M1486.</title>
        <authorList>
            <person name="Meng X."/>
        </authorList>
    </citation>
    <scope>NUCLEOTIDE SEQUENCE [LARGE SCALE GENOMIC DNA]</scope>
    <source>
        <strain evidence="4 5">M1486</strain>
    </source>
</reference>
<dbReference type="PANTHER" id="PTHR43000">
    <property type="entry name" value="DTDP-D-GLUCOSE 4,6-DEHYDRATASE-RELATED"/>
    <property type="match status" value="1"/>
</dbReference>
<gene>
    <name evidence="4" type="ORF">FOF44_10695</name>
</gene>
<evidence type="ECO:0000313" key="5">
    <source>
        <dbReference type="Proteomes" id="UP000319828"/>
    </source>
</evidence>
<dbReference type="InterPro" id="IPR001509">
    <property type="entry name" value="Epimerase_deHydtase"/>
</dbReference>
<dbReference type="RefSeq" id="WP_144388339.1">
    <property type="nucleotide sequence ID" value="NZ_CANNCB010000050.1"/>
</dbReference>
<evidence type="ECO:0000259" key="3">
    <source>
        <dbReference type="Pfam" id="PF01370"/>
    </source>
</evidence>
<comment type="similarity">
    <text evidence="2">Belongs to the NAD(P)-dependent epimerase/dehydratase family.</text>
</comment>
<name>A0A557P5N0_9VIBR</name>
<accession>A0A557P5N0</accession>
<evidence type="ECO:0000256" key="1">
    <source>
        <dbReference type="ARBA" id="ARBA00005125"/>
    </source>
</evidence>
<dbReference type="InterPro" id="IPR036291">
    <property type="entry name" value="NAD(P)-bd_dom_sf"/>
</dbReference>
<dbReference type="Pfam" id="PF01370">
    <property type="entry name" value="Epimerase"/>
    <property type="match status" value="1"/>
</dbReference>